<dbReference type="EMBL" id="MU277191">
    <property type="protein sequence ID" value="KAI0066967.1"/>
    <property type="molecule type" value="Genomic_DNA"/>
</dbReference>
<organism evidence="1 2">
    <name type="scientific">Artomyces pyxidatus</name>
    <dbReference type="NCBI Taxonomy" id="48021"/>
    <lineage>
        <taxon>Eukaryota</taxon>
        <taxon>Fungi</taxon>
        <taxon>Dikarya</taxon>
        <taxon>Basidiomycota</taxon>
        <taxon>Agaricomycotina</taxon>
        <taxon>Agaricomycetes</taxon>
        <taxon>Russulales</taxon>
        <taxon>Auriscalpiaceae</taxon>
        <taxon>Artomyces</taxon>
    </lineage>
</organism>
<reference evidence="1" key="2">
    <citation type="journal article" date="2022" name="New Phytol.">
        <title>Evolutionary transition to the ectomycorrhizal habit in the genomes of a hyperdiverse lineage of mushroom-forming fungi.</title>
        <authorList>
            <person name="Looney B."/>
            <person name="Miyauchi S."/>
            <person name="Morin E."/>
            <person name="Drula E."/>
            <person name="Courty P.E."/>
            <person name="Kohler A."/>
            <person name="Kuo A."/>
            <person name="LaButti K."/>
            <person name="Pangilinan J."/>
            <person name="Lipzen A."/>
            <person name="Riley R."/>
            <person name="Andreopoulos W."/>
            <person name="He G."/>
            <person name="Johnson J."/>
            <person name="Nolan M."/>
            <person name="Tritt A."/>
            <person name="Barry K.W."/>
            <person name="Grigoriev I.V."/>
            <person name="Nagy L.G."/>
            <person name="Hibbett D."/>
            <person name="Henrissat B."/>
            <person name="Matheny P.B."/>
            <person name="Labbe J."/>
            <person name="Martin F.M."/>
        </authorList>
    </citation>
    <scope>NUCLEOTIDE SEQUENCE</scope>
    <source>
        <strain evidence="1">HHB10654</strain>
    </source>
</reference>
<proteinExistence type="predicted"/>
<evidence type="ECO:0000313" key="1">
    <source>
        <dbReference type="EMBL" id="KAI0066967.1"/>
    </source>
</evidence>
<comment type="caution">
    <text evidence="1">The sequence shown here is derived from an EMBL/GenBank/DDBJ whole genome shotgun (WGS) entry which is preliminary data.</text>
</comment>
<protein>
    <submittedName>
        <fullName evidence="1">Uncharacterized protein</fullName>
    </submittedName>
</protein>
<evidence type="ECO:0000313" key="2">
    <source>
        <dbReference type="Proteomes" id="UP000814140"/>
    </source>
</evidence>
<name>A0ACB8TEW3_9AGAM</name>
<reference evidence="1" key="1">
    <citation type="submission" date="2021-03" db="EMBL/GenBank/DDBJ databases">
        <authorList>
            <consortium name="DOE Joint Genome Institute"/>
            <person name="Ahrendt S."/>
            <person name="Looney B.P."/>
            <person name="Miyauchi S."/>
            <person name="Morin E."/>
            <person name="Drula E."/>
            <person name="Courty P.E."/>
            <person name="Chicoki N."/>
            <person name="Fauchery L."/>
            <person name="Kohler A."/>
            <person name="Kuo A."/>
            <person name="Labutti K."/>
            <person name="Pangilinan J."/>
            <person name="Lipzen A."/>
            <person name="Riley R."/>
            <person name="Andreopoulos W."/>
            <person name="He G."/>
            <person name="Johnson J."/>
            <person name="Barry K.W."/>
            <person name="Grigoriev I.V."/>
            <person name="Nagy L."/>
            <person name="Hibbett D."/>
            <person name="Henrissat B."/>
            <person name="Matheny P.B."/>
            <person name="Labbe J."/>
            <person name="Martin F."/>
        </authorList>
    </citation>
    <scope>NUCLEOTIDE SEQUENCE</scope>
    <source>
        <strain evidence="1">HHB10654</strain>
    </source>
</reference>
<sequence length="317" mass="35848">MSFVQVVDSRDLVRDEWPMGIARLAAETLEGGDIPEWQRVPHGLEALAEWAFVSQKAVCNDPTRHHSFVHCTPDSDGFDEDLYQVVVRLQGFLAKFDFRPLGNWDGEERNACKAQQTLTLSGGQFPRVFESQSVALENIRDLICRQLGQDCKDGYSLRDSTIFCKRRVFRKVRGQRHPLPSVLLPAEDRFGQAKAIESRWRVVDRARFGVKQANGRVRSCNPILFSEGDFVDVAATLDVANFTRDGRPVTDVHLSFDHVIQLCAVSSPIYRAHLSDWRRESGTVRLLNSTLEFDEAEGAGETEDELDGEDEYSSEPM</sequence>
<accession>A0ACB8TEW3</accession>
<gene>
    <name evidence="1" type="ORF">BV25DRAFT_1912310</name>
</gene>
<dbReference type="Proteomes" id="UP000814140">
    <property type="component" value="Unassembled WGS sequence"/>
</dbReference>
<keyword evidence="2" id="KW-1185">Reference proteome</keyword>